<dbReference type="RefSeq" id="WP_051821055.1">
    <property type="nucleotide sequence ID" value="NZ_NBZD01000001.1"/>
</dbReference>
<evidence type="ECO:0000259" key="5">
    <source>
        <dbReference type="SMART" id="SM00849"/>
    </source>
</evidence>
<evidence type="ECO:0000256" key="4">
    <source>
        <dbReference type="ARBA" id="ARBA00022833"/>
    </source>
</evidence>
<keyword evidence="4" id="KW-0862">Zinc</keyword>
<dbReference type="Proteomes" id="UP000236394">
    <property type="component" value="Unassembled WGS sequence"/>
</dbReference>
<evidence type="ECO:0000256" key="1">
    <source>
        <dbReference type="ARBA" id="ARBA00001947"/>
    </source>
</evidence>
<feature type="domain" description="Metallo-beta-lactamase" evidence="5">
    <location>
        <begin position="17"/>
        <end position="199"/>
    </location>
</feature>
<organism evidence="6 7">
    <name type="scientific">Mageeibacillus indolicus</name>
    <dbReference type="NCBI Taxonomy" id="884684"/>
    <lineage>
        <taxon>Bacteria</taxon>
        <taxon>Bacillati</taxon>
        <taxon>Bacillota</taxon>
        <taxon>Clostridia</taxon>
        <taxon>Eubacteriales</taxon>
        <taxon>Oscillospiraceae</taxon>
        <taxon>Mageeibacillus</taxon>
    </lineage>
</organism>
<dbReference type="CDD" id="cd06262">
    <property type="entry name" value="metallo-hydrolase-like_MBL-fold"/>
    <property type="match status" value="1"/>
</dbReference>
<gene>
    <name evidence="6" type="ORF">B7R76_00150</name>
</gene>
<keyword evidence="3" id="KW-0378">Hydrolase</keyword>
<dbReference type="EMBL" id="NBZD01000001">
    <property type="protein sequence ID" value="PNH19340.1"/>
    <property type="molecule type" value="Genomic_DNA"/>
</dbReference>
<keyword evidence="2" id="KW-0479">Metal-binding</keyword>
<dbReference type="InterPro" id="IPR001279">
    <property type="entry name" value="Metallo-B-lactamas"/>
</dbReference>
<dbReference type="GO" id="GO:0016787">
    <property type="term" value="F:hydrolase activity"/>
    <property type="evidence" value="ECO:0007669"/>
    <property type="project" value="UniProtKB-KW"/>
</dbReference>
<name>A0A2J8B3I7_9FIRM</name>
<dbReference type="SMART" id="SM00849">
    <property type="entry name" value="Lactamase_B"/>
    <property type="match status" value="1"/>
</dbReference>
<dbReference type="GO" id="GO:0046872">
    <property type="term" value="F:metal ion binding"/>
    <property type="evidence" value="ECO:0007669"/>
    <property type="project" value="UniProtKB-KW"/>
</dbReference>
<dbReference type="InterPro" id="IPR051453">
    <property type="entry name" value="MBL_Glyoxalase_II"/>
</dbReference>
<dbReference type="InterPro" id="IPR036866">
    <property type="entry name" value="RibonucZ/Hydroxyglut_hydro"/>
</dbReference>
<sequence length="221" mass="24280">MLNLPEELTVIPETGLTANNYLLEFSCRAYLIEASANPDAILPLIGNKKLGKIFLTHGHFDHIGRLDEWRARSGAPAAIHAAETRYLTDINYNGSAAFGHPATYNPVDEFLSDSQTIELTEQDKLTVWHTPGHTPGSVCFLWEKAGQAIALFTGDTIIGNSIGRTDFPGGNIQDMRQTLIDLLPRLQALPPALPVLCGHGPVVTIAYLLRYNVWLTDFADE</sequence>
<dbReference type="AlphaFoldDB" id="A0A2J8B3I7"/>
<proteinExistence type="predicted"/>
<evidence type="ECO:0000313" key="7">
    <source>
        <dbReference type="Proteomes" id="UP000236394"/>
    </source>
</evidence>
<protein>
    <recommendedName>
        <fullName evidence="5">Metallo-beta-lactamase domain-containing protein</fullName>
    </recommendedName>
</protein>
<dbReference type="PANTHER" id="PTHR46233:SF3">
    <property type="entry name" value="HYDROXYACYLGLUTATHIONE HYDROLASE GLOC"/>
    <property type="match status" value="1"/>
</dbReference>
<reference evidence="7" key="1">
    <citation type="submission" date="2017-04" db="EMBL/GenBank/DDBJ databases">
        <authorList>
            <person name="Bumgarner R.E."/>
            <person name="Fredricks D.N."/>
            <person name="Srinivasan S."/>
        </authorList>
    </citation>
    <scope>NUCLEOTIDE SEQUENCE [LARGE SCALE GENOMIC DNA]</scope>
    <source>
        <strain evidence="7">KA00405</strain>
    </source>
</reference>
<accession>A0A2J8B3I7</accession>
<comment type="cofactor">
    <cofactor evidence="1">
        <name>Zn(2+)</name>
        <dbReference type="ChEBI" id="CHEBI:29105"/>
    </cofactor>
</comment>
<dbReference type="PANTHER" id="PTHR46233">
    <property type="entry name" value="HYDROXYACYLGLUTATHIONE HYDROLASE GLOC"/>
    <property type="match status" value="1"/>
</dbReference>
<comment type="caution">
    <text evidence="6">The sequence shown here is derived from an EMBL/GenBank/DDBJ whole genome shotgun (WGS) entry which is preliminary data.</text>
</comment>
<dbReference type="Pfam" id="PF00753">
    <property type="entry name" value="Lactamase_B"/>
    <property type="match status" value="1"/>
</dbReference>
<evidence type="ECO:0000313" key="6">
    <source>
        <dbReference type="EMBL" id="PNH19340.1"/>
    </source>
</evidence>
<dbReference type="SUPFAM" id="SSF56281">
    <property type="entry name" value="Metallo-hydrolase/oxidoreductase"/>
    <property type="match status" value="1"/>
</dbReference>
<evidence type="ECO:0000256" key="3">
    <source>
        <dbReference type="ARBA" id="ARBA00022801"/>
    </source>
</evidence>
<dbReference type="Gene3D" id="3.60.15.10">
    <property type="entry name" value="Ribonuclease Z/Hydroxyacylglutathione hydrolase-like"/>
    <property type="match status" value="1"/>
</dbReference>
<evidence type="ECO:0000256" key="2">
    <source>
        <dbReference type="ARBA" id="ARBA00022723"/>
    </source>
</evidence>